<proteinExistence type="predicted"/>
<comment type="caution">
    <text evidence="3">The sequence shown here is derived from an EMBL/GenBank/DDBJ whole genome shotgun (WGS) entry which is preliminary data.</text>
</comment>
<dbReference type="Proteomes" id="UP000177122">
    <property type="component" value="Unassembled WGS sequence"/>
</dbReference>
<evidence type="ECO:0000313" key="4">
    <source>
        <dbReference type="Proteomes" id="UP000177122"/>
    </source>
</evidence>
<evidence type="ECO:0000256" key="2">
    <source>
        <dbReference type="SAM" id="MobiDB-lite"/>
    </source>
</evidence>
<feature type="coiled-coil region" evidence="1">
    <location>
        <begin position="189"/>
        <end position="240"/>
    </location>
</feature>
<gene>
    <name evidence="3" type="ORF">A2845_04530</name>
</gene>
<dbReference type="EMBL" id="MHLI01000008">
    <property type="protein sequence ID" value="OGZ05599.1"/>
    <property type="molecule type" value="Genomic_DNA"/>
</dbReference>
<protein>
    <submittedName>
        <fullName evidence="3">Uncharacterized protein</fullName>
    </submittedName>
</protein>
<evidence type="ECO:0000313" key="3">
    <source>
        <dbReference type="EMBL" id="OGZ05599.1"/>
    </source>
</evidence>
<feature type="coiled-coil region" evidence="1">
    <location>
        <begin position="31"/>
        <end position="58"/>
    </location>
</feature>
<evidence type="ECO:0000256" key="1">
    <source>
        <dbReference type="SAM" id="Coils"/>
    </source>
</evidence>
<accession>A0A1G2CW15</accession>
<keyword evidence="1" id="KW-0175">Coiled coil</keyword>
<feature type="region of interest" description="Disordered" evidence="2">
    <location>
        <begin position="1"/>
        <end position="22"/>
    </location>
</feature>
<sequence length="340" mass="38485">MNDKNTTDGNGGPFALDPALDQTPAQDITVSSDITDTLAQYEKKLAALREEVSVLTRDRIALAAAVDEEHQMIFKLGQDLLPILVRERSVIEALKDISIKERSVTDIAERRTHEQSRWKQVEGWYAVEQEKWEKQETLEAQKQRTEAHRAEHVKLTEKEYALRTEIEQVELAKEKAELHAQIEVIVESRVSTEGQLDDLEEKREKAIAQFQTITQMEEGIEKKELEVEDLLTSAHSLKEERTLVEERYALEKERHEAEASRWNIEDEIATIGGSYVESEKILDELKQKEKALLDQLAVLEKKAPLATPLAPISPLEKVLTEEAVTTAEALPGEGVVPPLA</sequence>
<organism evidence="3 4">
    <name type="scientific">Candidatus Lloydbacteria bacterium RIFCSPHIGHO2_01_FULL_49_22</name>
    <dbReference type="NCBI Taxonomy" id="1798658"/>
    <lineage>
        <taxon>Bacteria</taxon>
        <taxon>Candidatus Lloydiibacteriota</taxon>
    </lineage>
</organism>
<dbReference type="AlphaFoldDB" id="A0A1G2CW15"/>
<name>A0A1G2CW15_9BACT</name>
<reference evidence="3 4" key="1">
    <citation type="journal article" date="2016" name="Nat. Commun.">
        <title>Thousands of microbial genomes shed light on interconnected biogeochemical processes in an aquifer system.</title>
        <authorList>
            <person name="Anantharaman K."/>
            <person name="Brown C.T."/>
            <person name="Hug L.A."/>
            <person name="Sharon I."/>
            <person name="Castelle C.J."/>
            <person name="Probst A.J."/>
            <person name="Thomas B.C."/>
            <person name="Singh A."/>
            <person name="Wilkins M.J."/>
            <person name="Karaoz U."/>
            <person name="Brodie E.L."/>
            <person name="Williams K.H."/>
            <person name="Hubbard S.S."/>
            <person name="Banfield J.F."/>
        </authorList>
    </citation>
    <scope>NUCLEOTIDE SEQUENCE [LARGE SCALE GENOMIC DNA]</scope>
</reference>
<feature type="coiled-coil region" evidence="1">
    <location>
        <begin position="275"/>
        <end position="302"/>
    </location>
</feature>